<reference evidence="3 4" key="1">
    <citation type="journal article" date="2015" name="Nature">
        <title>rRNA introns, odd ribosomes, and small enigmatic genomes across a large radiation of phyla.</title>
        <authorList>
            <person name="Brown C.T."/>
            <person name="Hug L.A."/>
            <person name="Thomas B.C."/>
            <person name="Sharon I."/>
            <person name="Castelle C.J."/>
            <person name="Singh A."/>
            <person name="Wilkins M.J."/>
            <person name="Williams K.H."/>
            <person name="Banfield J.F."/>
        </authorList>
    </citation>
    <scope>NUCLEOTIDE SEQUENCE [LARGE SCALE GENOMIC DNA]</scope>
</reference>
<keyword evidence="3" id="KW-0547">Nucleotide-binding</keyword>
<dbReference type="PATRIC" id="fig|1619037.3.peg.303"/>
<name>A0A0G0Q2Z6_9BACT</name>
<keyword evidence="3" id="KW-0067">ATP-binding</keyword>
<comment type="caution">
    <text evidence="3">The sequence shown here is derived from an EMBL/GenBank/DDBJ whole genome shotgun (WGS) entry which is preliminary data.</text>
</comment>
<accession>A0A0G0Q2Z6</accession>
<dbReference type="Gene3D" id="3.40.50.300">
    <property type="entry name" value="P-loop containing nucleotide triphosphate hydrolases"/>
    <property type="match status" value="1"/>
</dbReference>
<gene>
    <name evidence="3" type="ORF">UT67_C0014G0010</name>
</gene>
<dbReference type="AlphaFoldDB" id="A0A0G0Q2Z6"/>
<dbReference type="Proteomes" id="UP000034855">
    <property type="component" value="Unassembled WGS sequence"/>
</dbReference>
<keyword evidence="3" id="KW-0347">Helicase</keyword>
<dbReference type="GO" id="GO:0006260">
    <property type="term" value="P:DNA replication"/>
    <property type="evidence" value="ECO:0007669"/>
    <property type="project" value="InterPro"/>
</dbReference>
<dbReference type="InterPro" id="IPR007694">
    <property type="entry name" value="DNA_helicase_DnaB-like_C"/>
</dbReference>
<dbReference type="EMBL" id="LBXR01000014">
    <property type="protein sequence ID" value="KKR34498.1"/>
    <property type="molecule type" value="Genomic_DNA"/>
</dbReference>
<evidence type="ECO:0000313" key="4">
    <source>
        <dbReference type="Proteomes" id="UP000034855"/>
    </source>
</evidence>
<feature type="region of interest" description="Disordered" evidence="1">
    <location>
        <begin position="63"/>
        <end position="87"/>
    </location>
</feature>
<protein>
    <submittedName>
        <fullName evidence="3">Replicative DNA helicase</fullName>
    </submittedName>
</protein>
<keyword evidence="3" id="KW-0378">Hydrolase</keyword>
<feature type="domain" description="SF4 helicase" evidence="2">
    <location>
        <begin position="1"/>
        <end position="60"/>
    </location>
</feature>
<evidence type="ECO:0000313" key="3">
    <source>
        <dbReference type="EMBL" id="KKR34498.1"/>
    </source>
</evidence>
<proteinExistence type="predicted"/>
<evidence type="ECO:0000256" key="1">
    <source>
        <dbReference type="SAM" id="MobiDB-lite"/>
    </source>
</evidence>
<dbReference type="GO" id="GO:0005524">
    <property type="term" value="F:ATP binding"/>
    <property type="evidence" value="ECO:0007669"/>
    <property type="project" value="InterPro"/>
</dbReference>
<dbReference type="Pfam" id="PF03796">
    <property type="entry name" value="DnaB_C"/>
    <property type="match status" value="1"/>
</dbReference>
<evidence type="ECO:0000259" key="2">
    <source>
        <dbReference type="PROSITE" id="PS51199"/>
    </source>
</evidence>
<dbReference type="GO" id="GO:0003678">
    <property type="term" value="F:DNA helicase activity"/>
    <property type="evidence" value="ECO:0007669"/>
    <property type="project" value="InterPro"/>
</dbReference>
<sequence length="87" mass="10131">MVLFIYRKSADRNYRPEDITPDEKNIAEIHIAKHRNGPTGMVRMIFDEKRASFRNMTTKYVEHPTTTPALKPKSAFAHRNNSNMPPM</sequence>
<dbReference type="PROSITE" id="PS51199">
    <property type="entry name" value="SF4_HELICASE"/>
    <property type="match status" value="1"/>
</dbReference>
<dbReference type="InterPro" id="IPR027417">
    <property type="entry name" value="P-loop_NTPase"/>
</dbReference>
<dbReference type="STRING" id="1619037.UT67_C0014G0010"/>
<organism evidence="3 4">
    <name type="scientific">Candidatus Magasanikbacteria bacterium GW2011_GWA2_40_10</name>
    <dbReference type="NCBI Taxonomy" id="1619037"/>
    <lineage>
        <taxon>Bacteria</taxon>
        <taxon>Candidatus Magasanikiibacteriota</taxon>
    </lineage>
</organism>